<dbReference type="Gene3D" id="3.40.630.10">
    <property type="entry name" value="Zn peptidases"/>
    <property type="match status" value="1"/>
</dbReference>
<keyword evidence="1" id="KW-0645">Protease</keyword>
<name>A0A3M8LBK7_9MICO</name>
<evidence type="ECO:0000256" key="1">
    <source>
        <dbReference type="ARBA" id="ARBA00022670"/>
    </source>
</evidence>
<organism evidence="6 7">
    <name type="scientific">Cryobacterium tepidiphilum</name>
    <dbReference type="NCBI Taxonomy" id="2486026"/>
    <lineage>
        <taxon>Bacteria</taxon>
        <taxon>Bacillati</taxon>
        <taxon>Actinomycetota</taxon>
        <taxon>Actinomycetes</taxon>
        <taxon>Micrococcales</taxon>
        <taxon>Microbacteriaceae</taxon>
        <taxon>Cryobacterium</taxon>
    </lineage>
</organism>
<dbReference type="InterPro" id="IPR051458">
    <property type="entry name" value="Cyt/Met_Dipeptidase"/>
</dbReference>
<protein>
    <submittedName>
        <fullName evidence="6">Dipeptidase</fullName>
    </submittedName>
</protein>
<keyword evidence="3" id="KW-0378">Hydrolase</keyword>
<dbReference type="PANTHER" id="PTHR43270">
    <property type="entry name" value="BETA-ALA-HIS DIPEPTIDASE"/>
    <property type="match status" value="1"/>
</dbReference>
<dbReference type="Pfam" id="PF01546">
    <property type="entry name" value="Peptidase_M20"/>
    <property type="match status" value="1"/>
</dbReference>
<evidence type="ECO:0000259" key="5">
    <source>
        <dbReference type="Pfam" id="PF07687"/>
    </source>
</evidence>
<dbReference type="GO" id="GO:0046872">
    <property type="term" value="F:metal ion binding"/>
    <property type="evidence" value="ECO:0007669"/>
    <property type="project" value="UniProtKB-KW"/>
</dbReference>
<evidence type="ECO:0000256" key="3">
    <source>
        <dbReference type="ARBA" id="ARBA00022801"/>
    </source>
</evidence>
<comment type="caution">
    <text evidence="6">The sequence shown here is derived from an EMBL/GenBank/DDBJ whole genome shotgun (WGS) entry which is preliminary data.</text>
</comment>
<dbReference type="RefSeq" id="WP_123045787.1">
    <property type="nucleotide sequence ID" value="NZ_RDSR01000011.1"/>
</dbReference>
<dbReference type="Proteomes" id="UP000279859">
    <property type="component" value="Unassembled WGS sequence"/>
</dbReference>
<evidence type="ECO:0000256" key="4">
    <source>
        <dbReference type="SAM" id="MobiDB-lite"/>
    </source>
</evidence>
<dbReference type="GO" id="GO:0006508">
    <property type="term" value="P:proteolysis"/>
    <property type="evidence" value="ECO:0007669"/>
    <property type="project" value="UniProtKB-KW"/>
</dbReference>
<dbReference type="EMBL" id="RDSR01000011">
    <property type="protein sequence ID" value="RNE62339.1"/>
    <property type="molecule type" value="Genomic_DNA"/>
</dbReference>
<dbReference type="InterPro" id="IPR002933">
    <property type="entry name" value="Peptidase_M20"/>
</dbReference>
<proteinExistence type="predicted"/>
<dbReference type="GO" id="GO:0008233">
    <property type="term" value="F:peptidase activity"/>
    <property type="evidence" value="ECO:0007669"/>
    <property type="project" value="UniProtKB-KW"/>
</dbReference>
<feature type="region of interest" description="Disordered" evidence="4">
    <location>
        <begin position="1"/>
        <end position="23"/>
    </location>
</feature>
<dbReference type="OrthoDB" id="9761532at2"/>
<evidence type="ECO:0000256" key="2">
    <source>
        <dbReference type="ARBA" id="ARBA00022723"/>
    </source>
</evidence>
<evidence type="ECO:0000313" key="7">
    <source>
        <dbReference type="Proteomes" id="UP000279859"/>
    </source>
</evidence>
<dbReference type="PANTHER" id="PTHR43270:SF12">
    <property type="entry name" value="SUCCINYL-DIAMINOPIMELATE DESUCCINYLASE"/>
    <property type="match status" value="1"/>
</dbReference>
<sequence>MTQQQRTDDRAGNGTEGTGRDDELRSAVELGLPGTIADLCNLVRIPSVSWAAFDRSAVAASAAAVADLARGLGIFDTVEVRQAGIPGSDELGQPAVLATRAARNGRPTVLLYAHHDVQPPGADELWESKPFEPTVRGDRLYGRGAADDKAGVMAHIASLRALAEVAGEIDLGLALFIEGEEEFGSRSFATFLQENRDALAADVIVVADSDNWDTETPALTVGLRGNVTFKLTVRTLQHASHSGMFGGAVPDAMLATVRLLASLHDADGSVAVDGLTRHEQETPEYTEDRLAEEAALIEGVTPIGRGAILSRIWAQPSLTVTGIDAPSVANASNTLAPEISVRISARVAPGQSAADAFAAIETHLRRHAPFGAQVQIEDVDLGDPFLVDTSGWAVTEVRRAMADAWGRDPVDTGIGGSIPFIADLVQVFPEAQILVTGVEDPDTRAHSPNESLHLGVFKRAVLTEALFLGRLDSGMPS</sequence>
<feature type="compositionally biased region" description="Basic and acidic residues" evidence="4">
    <location>
        <begin position="1"/>
        <end position="11"/>
    </location>
</feature>
<reference evidence="6 7" key="1">
    <citation type="submission" date="2018-11" db="EMBL/GenBank/DDBJ databases">
        <title>Cryobacterium sp. nov., isolated from rhizosphere soil of lettuce.</title>
        <authorList>
            <person name="Wang Y."/>
        </authorList>
    </citation>
    <scope>NUCLEOTIDE SEQUENCE [LARGE SCALE GENOMIC DNA]</scope>
    <source>
        <strain evidence="6 7">NEAU-85</strain>
    </source>
</reference>
<dbReference type="Pfam" id="PF07687">
    <property type="entry name" value="M20_dimer"/>
    <property type="match status" value="1"/>
</dbReference>
<evidence type="ECO:0000313" key="6">
    <source>
        <dbReference type="EMBL" id="RNE62339.1"/>
    </source>
</evidence>
<keyword evidence="2" id="KW-0479">Metal-binding</keyword>
<feature type="domain" description="Peptidase M20 dimerisation" evidence="5">
    <location>
        <begin position="221"/>
        <end position="369"/>
    </location>
</feature>
<dbReference type="Gene3D" id="3.30.70.360">
    <property type="match status" value="1"/>
</dbReference>
<dbReference type="AlphaFoldDB" id="A0A3M8LBK7"/>
<accession>A0A3M8LBK7</accession>
<dbReference type="NCBIfam" id="NF005914">
    <property type="entry name" value="PRK07907.1"/>
    <property type="match status" value="1"/>
</dbReference>
<gene>
    <name evidence="6" type="ORF">EEJ31_08005</name>
</gene>
<dbReference type="SUPFAM" id="SSF53187">
    <property type="entry name" value="Zn-dependent exopeptidases"/>
    <property type="match status" value="1"/>
</dbReference>
<keyword evidence="7" id="KW-1185">Reference proteome</keyword>
<dbReference type="InterPro" id="IPR011650">
    <property type="entry name" value="Peptidase_M20_dimer"/>
</dbReference>